<dbReference type="eggNOG" id="COG3727">
    <property type="taxonomic scope" value="Bacteria"/>
</dbReference>
<evidence type="ECO:0000256" key="7">
    <source>
        <dbReference type="ARBA" id="ARBA00022763"/>
    </source>
</evidence>
<dbReference type="Pfam" id="PF03852">
    <property type="entry name" value="Vsr"/>
    <property type="match status" value="1"/>
</dbReference>
<evidence type="ECO:0000256" key="3">
    <source>
        <dbReference type="ARBA" id="ARBA00022691"/>
    </source>
</evidence>
<keyword evidence="6" id="KW-0255">Endonuclease</keyword>
<evidence type="ECO:0000256" key="5">
    <source>
        <dbReference type="ARBA" id="ARBA00022747"/>
    </source>
</evidence>
<gene>
    <name evidence="14" type="ORF">ALO_13259</name>
</gene>
<comment type="similarity">
    <text evidence="10">Belongs to the Vsr family.</text>
</comment>
<organism evidence="14 15">
    <name type="scientific">Acetonema longum DSM 6540</name>
    <dbReference type="NCBI Taxonomy" id="1009370"/>
    <lineage>
        <taxon>Bacteria</taxon>
        <taxon>Bacillati</taxon>
        <taxon>Bacillota</taxon>
        <taxon>Negativicutes</taxon>
        <taxon>Acetonemataceae</taxon>
        <taxon>Acetonema</taxon>
    </lineage>
</organism>
<evidence type="ECO:0000256" key="13">
    <source>
        <dbReference type="RuleBase" id="RU000417"/>
    </source>
</evidence>
<dbReference type="InterPro" id="IPR004603">
    <property type="entry name" value="DNA_mismatch_endonuc_vsr"/>
</dbReference>
<evidence type="ECO:0000256" key="8">
    <source>
        <dbReference type="ARBA" id="ARBA00022801"/>
    </source>
</evidence>
<dbReference type="AlphaFoldDB" id="F7NKN3"/>
<keyword evidence="4" id="KW-0540">Nuclease</keyword>
<dbReference type="PROSITE" id="PS00094">
    <property type="entry name" value="C5_MTASE_1"/>
    <property type="match status" value="1"/>
</dbReference>
<evidence type="ECO:0000256" key="9">
    <source>
        <dbReference type="ARBA" id="ARBA00023204"/>
    </source>
</evidence>
<name>F7NKN3_9FIRM</name>
<dbReference type="CDD" id="cd00221">
    <property type="entry name" value="Vsr"/>
    <property type="match status" value="1"/>
</dbReference>
<dbReference type="SUPFAM" id="SSF53335">
    <property type="entry name" value="S-adenosyl-L-methionine-dependent methyltransferases"/>
    <property type="match status" value="1"/>
</dbReference>
<keyword evidence="3 11" id="KW-0949">S-adenosyl-L-methionine</keyword>
<evidence type="ECO:0000256" key="1">
    <source>
        <dbReference type="ARBA" id="ARBA00022603"/>
    </source>
</evidence>
<evidence type="ECO:0000256" key="2">
    <source>
        <dbReference type="ARBA" id="ARBA00022679"/>
    </source>
</evidence>
<keyword evidence="8" id="KW-0378">Hydrolase</keyword>
<dbReference type="InterPro" id="IPR029063">
    <property type="entry name" value="SAM-dependent_MTases_sf"/>
</dbReference>
<keyword evidence="2 11" id="KW-0808">Transferase</keyword>
<dbReference type="Proteomes" id="UP000003240">
    <property type="component" value="Unassembled WGS sequence"/>
</dbReference>
<keyword evidence="5" id="KW-0680">Restriction system</keyword>
<dbReference type="SUPFAM" id="SSF52980">
    <property type="entry name" value="Restriction endonuclease-like"/>
    <property type="match status" value="1"/>
</dbReference>
<keyword evidence="1 11" id="KW-0489">Methyltransferase</keyword>
<dbReference type="RefSeq" id="WP_004096502.1">
    <property type="nucleotide sequence ID" value="NZ_AFGF01000118.1"/>
</dbReference>
<dbReference type="GO" id="GO:0003677">
    <property type="term" value="F:DNA binding"/>
    <property type="evidence" value="ECO:0007669"/>
    <property type="project" value="TreeGrafter"/>
</dbReference>
<evidence type="ECO:0000256" key="4">
    <source>
        <dbReference type="ARBA" id="ARBA00022722"/>
    </source>
</evidence>
<dbReference type="eggNOG" id="COG0270">
    <property type="taxonomic scope" value="Bacteria"/>
</dbReference>
<dbReference type="Gene3D" id="3.40.50.150">
    <property type="entry name" value="Vaccinia Virus protein VP39"/>
    <property type="match status" value="1"/>
</dbReference>
<dbReference type="Pfam" id="PF00145">
    <property type="entry name" value="DNA_methylase"/>
    <property type="match status" value="1"/>
</dbReference>
<dbReference type="PANTHER" id="PTHR10629">
    <property type="entry name" value="CYTOSINE-SPECIFIC METHYLTRANSFERASE"/>
    <property type="match status" value="1"/>
</dbReference>
<dbReference type="GO" id="GO:0032259">
    <property type="term" value="P:methylation"/>
    <property type="evidence" value="ECO:0007669"/>
    <property type="project" value="UniProtKB-KW"/>
</dbReference>
<evidence type="ECO:0000313" key="15">
    <source>
        <dbReference type="Proteomes" id="UP000003240"/>
    </source>
</evidence>
<reference evidence="14 15" key="1">
    <citation type="journal article" date="2011" name="EMBO J.">
        <title>Structural diversity of bacterial flagellar motors.</title>
        <authorList>
            <person name="Chen S."/>
            <person name="Beeby M."/>
            <person name="Murphy G.E."/>
            <person name="Leadbetter J.R."/>
            <person name="Hendrixson D.R."/>
            <person name="Briegel A."/>
            <person name="Li Z."/>
            <person name="Shi J."/>
            <person name="Tocheva E.I."/>
            <person name="Muller A."/>
            <person name="Dobro M.J."/>
            <person name="Jensen G.J."/>
        </authorList>
    </citation>
    <scope>NUCLEOTIDE SEQUENCE [LARGE SCALE GENOMIC DNA]</scope>
    <source>
        <strain evidence="14 15">DSM 6540</strain>
    </source>
</reference>
<accession>F7NKN3</accession>
<dbReference type="InterPro" id="IPR018117">
    <property type="entry name" value="C5_DNA_meth_AS"/>
</dbReference>
<protein>
    <recommendedName>
        <fullName evidence="13">Cytosine-specific methyltransferase</fullName>
        <ecNumber evidence="13">2.1.1.37</ecNumber>
    </recommendedName>
</protein>
<dbReference type="EMBL" id="AFGF01000118">
    <property type="protein sequence ID" value="EGO63410.1"/>
    <property type="molecule type" value="Genomic_DNA"/>
</dbReference>
<keyword evidence="15" id="KW-1185">Reference proteome</keyword>
<keyword evidence="9" id="KW-0234">DNA repair</keyword>
<dbReference type="Gene3D" id="3.90.120.10">
    <property type="entry name" value="DNA Methylase, subunit A, domain 2"/>
    <property type="match status" value="1"/>
</dbReference>
<dbReference type="REBASE" id="39489">
    <property type="entry name" value="M.Alo6540ORF13259P"/>
</dbReference>
<evidence type="ECO:0000313" key="14">
    <source>
        <dbReference type="EMBL" id="EGO63410.1"/>
    </source>
</evidence>
<evidence type="ECO:0000256" key="11">
    <source>
        <dbReference type="PROSITE-ProRule" id="PRU01016"/>
    </source>
</evidence>
<proteinExistence type="inferred from homology"/>
<feature type="active site" evidence="11">
    <location>
        <position position="82"/>
    </location>
</feature>
<dbReference type="GO" id="GO:0003886">
    <property type="term" value="F:DNA (cytosine-5-)-methyltransferase activity"/>
    <property type="evidence" value="ECO:0007669"/>
    <property type="project" value="UniProtKB-EC"/>
</dbReference>
<dbReference type="NCBIfam" id="TIGR00632">
    <property type="entry name" value="vsr"/>
    <property type="match status" value="1"/>
</dbReference>
<comment type="caution">
    <text evidence="14">The sequence shown here is derived from an EMBL/GenBank/DDBJ whole genome shotgun (WGS) entry which is preliminary data.</text>
</comment>
<dbReference type="GO" id="GO:0044027">
    <property type="term" value="P:negative regulation of gene expression via chromosomal CpG island methylation"/>
    <property type="evidence" value="ECO:0007669"/>
    <property type="project" value="TreeGrafter"/>
</dbReference>
<dbReference type="NCBIfam" id="TIGR00675">
    <property type="entry name" value="dcm"/>
    <property type="match status" value="1"/>
</dbReference>
<sequence length="479" mass="54466">MLGYTAVDLFCGCGGMTEGLRQAGFHVIAGIELDDNAASAYKMNHEDSTVLFHENILDVNTDDIAKLLKGEPLSLLAACPPCQGFSSLRRKNKKGAVNDPRNKLIHQFYRFADELRPITIMLENVPALSEYDDFKEVVKKLAGLGYSLDHQIVNVERYGVPQRRKRLVLLGSLLGNIQIKQGSNTLVTVRATIENLESPEDTSDPIHKIYPTHKEKIQRQIEITPHDGGSRSDLPEDYLLECHKKPGIGFKDVYGRLRWDSVSSTITGGCLNPSKGRFLHPVANRTLTAREAALLQTFPSNYRFPIDIRRSALALMIGNALPPEFCRQQAQSVKEHLDVIFMPDIFDKEKRSQIMRSVKNKGTKQELIIRELLCSLGFGQYRLSTSQLRCAPDIVYPGRKKAIFVNGCFWHGHDCQRGTLPSSNREFWEEKISNNKQRDNINYQEIESQGWSFLVIWQCEIKRKNMTNLEERIIIFMQS</sequence>
<dbReference type="GO" id="GO:0004519">
    <property type="term" value="F:endonuclease activity"/>
    <property type="evidence" value="ECO:0007669"/>
    <property type="project" value="UniProtKB-KW"/>
</dbReference>
<dbReference type="STRING" id="1009370.ALO_13259"/>
<dbReference type="PROSITE" id="PS51679">
    <property type="entry name" value="SAM_MT_C5"/>
    <property type="match status" value="1"/>
</dbReference>
<dbReference type="PANTHER" id="PTHR10629:SF52">
    <property type="entry name" value="DNA (CYTOSINE-5)-METHYLTRANSFERASE 1"/>
    <property type="match status" value="1"/>
</dbReference>
<dbReference type="PRINTS" id="PR00105">
    <property type="entry name" value="C5METTRFRASE"/>
</dbReference>
<dbReference type="OrthoDB" id="9801520at2"/>
<dbReference type="EC" id="2.1.1.37" evidence="13"/>
<keyword evidence="7" id="KW-0227">DNA damage</keyword>
<evidence type="ECO:0000256" key="6">
    <source>
        <dbReference type="ARBA" id="ARBA00022759"/>
    </source>
</evidence>
<evidence type="ECO:0000256" key="10">
    <source>
        <dbReference type="ARBA" id="ARBA00029466"/>
    </source>
</evidence>
<dbReference type="InterPro" id="IPR011335">
    <property type="entry name" value="Restrct_endonuc-II-like"/>
</dbReference>
<dbReference type="GO" id="GO:0009307">
    <property type="term" value="P:DNA restriction-modification system"/>
    <property type="evidence" value="ECO:0007669"/>
    <property type="project" value="UniProtKB-KW"/>
</dbReference>
<dbReference type="GO" id="GO:0016787">
    <property type="term" value="F:hydrolase activity"/>
    <property type="evidence" value="ECO:0007669"/>
    <property type="project" value="UniProtKB-KW"/>
</dbReference>
<dbReference type="Gene3D" id="3.40.960.10">
    <property type="entry name" value="VSR Endonuclease"/>
    <property type="match status" value="1"/>
</dbReference>
<dbReference type="InterPro" id="IPR050390">
    <property type="entry name" value="C5-Methyltransferase"/>
</dbReference>
<comment type="similarity">
    <text evidence="11 12">Belongs to the class I-like SAM-binding methyltransferase superfamily. C5-methyltransferase family.</text>
</comment>
<evidence type="ECO:0000256" key="12">
    <source>
        <dbReference type="RuleBase" id="RU000416"/>
    </source>
</evidence>
<dbReference type="InterPro" id="IPR001525">
    <property type="entry name" value="C5_MeTfrase"/>
</dbReference>
<dbReference type="GO" id="GO:0006298">
    <property type="term" value="P:mismatch repair"/>
    <property type="evidence" value="ECO:0007669"/>
    <property type="project" value="InterPro"/>
</dbReference>
<comment type="catalytic activity">
    <reaction evidence="13">
        <text>a 2'-deoxycytidine in DNA + S-adenosyl-L-methionine = a 5-methyl-2'-deoxycytidine in DNA + S-adenosyl-L-homocysteine + H(+)</text>
        <dbReference type="Rhea" id="RHEA:13681"/>
        <dbReference type="Rhea" id="RHEA-COMP:11369"/>
        <dbReference type="Rhea" id="RHEA-COMP:11370"/>
        <dbReference type="ChEBI" id="CHEBI:15378"/>
        <dbReference type="ChEBI" id="CHEBI:57856"/>
        <dbReference type="ChEBI" id="CHEBI:59789"/>
        <dbReference type="ChEBI" id="CHEBI:85452"/>
        <dbReference type="ChEBI" id="CHEBI:85454"/>
        <dbReference type="EC" id="2.1.1.37"/>
    </reaction>
</comment>